<dbReference type="GO" id="GO:0016020">
    <property type="term" value="C:membrane"/>
    <property type="evidence" value="ECO:0007669"/>
    <property type="project" value="InterPro"/>
</dbReference>
<dbReference type="GO" id="GO:0005319">
    <property type="term" value="F:lipid transporter activity"/>
    <property type="evidence" value="ECO:0007669"/>
    <property type="project" value="TreeGrafter"/>
</dbReference>
<dbReference type="CDD" id="cd03263">
    <property type="entry name" value="ABC_subfamily_A"/>
    <property type="match status" value="1"/>
</dbReference>
<gene>
    <name evidence="5" type="ORF">Vafri_17847</name>
</gene>
<sequence length="435" mass="46076">MGVCPQFDILWNELNGSEHLSIYGHIKGLPRRKVASDVASLLDKVKLTYAADQRAGAYSGGMKRRLSVAIALLGDPRVVYLDEPTTGMDPISRRYVWDIIQEAKTGRAIILTTHSMEEADILGDRIAIMARGKLRCVGTSLRLKQRFGSGYTLSVSVTSVSNGANSGRVGRVGRAAGQPGPTSPASATSATSAIAVTAAASATSATAATAASGFTEVVEPTTPAAVKQRVVAVKQFFQDRLGLDPVDESKAYMHYLISRDKEPQLNSFLAELEARRDSLGITDLQLSLTSLEEVFLNIARKAELEAATASGQAFVKHTMDDGTRLQIPMGAELVAHPLTNVMYQVRWGTDEAGRLVILDTSIAPPPPASVPPPVMGPPSNGTTMSYNSGNGGRGSGSVVQSSLVSSWTERPASDMTNMGPPTYPGYNPSPVQSGS</sequence>
<feature type="compositionally biased region" description="Pro residues" evidence="2">
    <location>
        <begin position="366"/>
        <end position="376"/>
    </location>
</feature>
<dbReference type="Gene3D" id="3.40.50.300">
    <property type="entry name" value="P-loop containing nucleotide triphosphate hydrolases"/>
    <property type="match status" value="1"/>
</dbReference>
<evidence type="ECO:0000259" key="4">
    <source>
        <dbReference type="Pfam" id="PF25158"/>
    </source>
</evidence>
<evidence type="ECO:0000313" key="5">
    <source>
        <dbReference type="EMBL" id="GIL63848.1"/>
    </source>
</evidence>
<feature type="domain" description="ABC transporter" evidence="3">
    <location>
        <begin position="2"/>
        <end position="86"/>
    </location>
</feature>
<evidence type="ECO:0000256" key="2">
    <source>
        <dbReference type="SAM" id="MobiDB-lite"/>
    </source>
</evidence>
<dbReference type="InterPro" id="IPR003439">
    <property type="entry name" value="ABC_transporter-like_ATP-bd"/>
</dbReference>
<dbReference type="PANTHER" id="PTHR19229:SF205">
    <property type="entry name" value="ABC TRANSPORTER A FAMILY MEMBER 1-RELATED"/>
    <property type="match status" value="1"/>
</dbReference>
<evidence type="ECO:0000313" key="6">
    <source>
        <dbReference type="Proteomes" id="UP000747399"/>
    </source>
</evidence>
<dbReference type="GO" id="GO:0140359">
    <property type="term" value="F:ABC-type transporter activity"/>
    <property type="evidence" value="ECO:0007669"/>
    <property type="project" value="InterPro"/>
</dbReference>
<organism evidence="5 6">
    <name type="scientific">Volvox africanus</name>
    <dbReference type="NCBI Taxonomy" id="51714"/>
    <lineage>
        <taxon>Eukaryota</taxon>
        <taxon>Viridiplantae</taxon>
        <taxon>Chlorophyta</taxon>
        <taxon>core chlorophytes</taxon>
        <taxon>Chlorophyceae</taxon>
        <taxon>CS clade</taxon>
        <taxon>Chlamydomonadales</taxon>
        <taxon>Volvocaceae</taxon>
        <taxon>Volvox</taxon>
    </lineage>
</organism>
<reference evidence="5" key="1">
    <citation type="journal article" date="2021" name="Proc. Natl. Acad. Sci. U.S.A.">
        <title>Three genomes in the algal genus Volvox reveal the fate of a haploid sex-determining region after a transition to homothallism.</title>
        <authorList>
            <person name="Yamamoto K."/>
            <person name="Hamaji T."/>
            <person name="Kawai-Toyooka H."/>
            <person name="Matsuzaki R."/>
            <person name="Takahashi F."/>
            <person name="Nishimura Y."/>
            <person name="Kawachi M."/>
            <person name="Noguchi H."/>
            <person name="Minakuchi Y."/>
            <person name="Umen J.G."/>
            <person name="Toyoda A."/>
            <person name="Nozaki H."/>
        </authorList>
    </citation>
    <scope>NUCLEOTIDE SEQUENCE</scope>
    <source>
        <strain evidence="5">NIES-3780</strain>
    </source>
</reference>
<comment type="caution">
    <text evidence="5">The sequence shown here is derived from an EMBL/GenBank/DDBJ whole genome shotgun (WGS) entry which is preliminary data.</text>
</comment>
<dbReference type="SUPFAM" id="SSF52540">
    <property type="entry name" value="P-loop containing nucleoside triphosphate hydrolases"/>
    <property type="match status" value="1"/>
</dbReference>
<feature type="region of interest" description="Disordered" evidence="2">
    <location>
        <begin position="366"/>
        <end position="435"/>
    </location>
</feature>
<dbReference type="InterPro" id="IPR027417">
    <property type="entry name" value="P-loop_NTPase"/>
</dbReference>
<accession>A0A8J4F722</accession>
<dbReference type="Pfam" id="PF25158">
    <property type="entry name" value="ABCA11_C"/>
    <property type="match status" value="1"/>
</dbReference>
<dbReference type="GO" id="GO:0005524">
    <property type="term" value="F:ATP binding"/>
    <property type="evidence" value="ECO:0007669"/>
    <property type="project" value="InterPro"/>
</dbReference>
<dbReference type="PANTHER" id="PTHR19229">
    <property type="entry name" value="ATP-BINDING CASSETTE TRANSPORTER SUBFAMILY A ABCA"/>
    <property type="match status" value="1"/>
</dbReference>
<dbReference type="AlphaFoldDB" id="A0A8J4F722"/>
<proteinExistence type="inferred from homology"/>
<feature type="region of interest" description="Disordered" evidence="2">
    <location>
        <begin position="166"/>
        <end position="187"/>
    </location>
</feature>
<feature type="compositionally biased region" description="Low complexity" evidence="2">
    <location>
        <begin position="396"/>
        <end position="406"/>
    </location>
</feature>
<comment type="similarity">
    <text evidence="1">Belongs to the ABC transporter superfamily. ABCA family. CPR flippase (TC 3.A.1.211) subfamily.</text>
</comment>
<dbReference type="Proteomes" id="UP000747399">
    <property type="component" value="Unassembled WGS sequence"/>
</dbReference>
<dbReference type="GO" id="GO:0016887">
    <property type="term" value="F:ATP hydrolysis activity"/>
    <property type="evidence" value="ECO:0007669"/>
    <property type="project" value="InterPro"/>
</dbReference>
<evidence type="ECO:0000256" key="1">
    <source>
        <dbReference type="ARBA" id="ARBA00008526"/>
    </source>
</evidence>
<dbReference type="InterPro" id="IPR056788">
    <property type="entry name" value="ABCA2/9/11_C"/>
</dbReference>
<keyword evidence="6" id="KW-1185">Reference proteome</keyword>
<evidence type="ECO:0008006" key="7">
    <source>
        <dbReference type="Google" id="ProtNLM"/>
    </source>
</evidence>
<dbReference type="EMBL" id="BNCO01000060">
    <property type="protein sequence ID" value="GIL63848.1"/>
    <property type="molecule type" value="Genomic_DNA"/>
</dbReference>
<feature type="domain" description="ABC transporter A family member 2/9/11 C-terminal" evidence="4">
    <location>
        <begin position="294"/>
        <end position="339"/>
    </location>
</feature>
<dbReference type="InterPro" id="IPR026082">
    <property type="entry name" value="ABCA"/>
</dbReference>
<protein>
    <recommendedName>
        <fullName evidence="7">ABC transporter domain-containing protein</fullName>
    </recommendedName>
</protein>
<name>A0A8J4F722_9CHLO</name>
<dbReference type="Pfam" id="PF00005">
    <property type="entry name" value="ABC_tran"/>
    <property type="match status" value="1"/>
</dbReference>
<evidence type="ECO:0000259" key="3">
    <source>
        <dbReference type="Pfam" id="PF00005"/>
    </source>
</evidence>